<reference evidence="2" key="1">
    <citation type="submission" date="2019-03" db="EMBL/GenBank/DDBJ databases">
        <authorList>
            <person name="Hao L."/>
        </authorList>
    </citation>
    <scope>NUCLEOTIDE SEQUENCE</scope>
</reference>
<proteinExistence type="predicted"/>
<protein>
    <submittedName>
        <fullName evidence="2">Outer-membrane lipoprotein carrier protein</fullName>
    </submittedName>
</protein>
<name>A0A485LYU7_9ZZZZ</name>
<keyword evidence="2" id="KW-0449">Lipoprotein</keyword>
<dbReference type="CDD" id="cd16325">
    <property type="entry name" value="LolA"/>
    <property type="match status" value="1"/>
</dbReference>
<gene>
    <name evidence="2" type="ORF">SCFA_260008</name>
</gene>
<evidence type="ECO:0000256" key="1">
    <source>
        <dbReference type="SAM" id="MobiDB-lite"/>
    </source>
</evidence>
<dbReference type="PANTHER" id="PTHR35869">
    <property type="entry name" value="OUTER-MEMBRANE LIPOPROTEIN CARRIER PROTEIN"/>
    <property type="match status" value="1"/>
</dbReference>
<dbReference type="Gene3D" id="2.50.20.10">
    <property type="entry name" value="Lipoprotein localisation LolA/LolB/LppX"/>
    <property type="match status" value="1"/>
</dbReference>
<feature type="region of interest" description="Disordered" evidence="1">
    <location>
        <begin position="193"/>
        <end position="212"/>
    </location>
</feature>
<accession>A0A485LYU7</accession>
<dbReference type="AlphaFoldDB" id="A0A485LYU7"/>
<dbReference type="Pfam" id="PF03548">
    <property type="entry name" value="LolA"/>
    <property type="match status" value="1"/>
</dbReference>
<dbReference type="EMBL" id="CAADRM010000088">
    <property type="protein sequence ID" value="VFU14160.1"/>
    <property type="molecule type" value="Genomic_DNA"/>
</dbReference>
<dbReference type="SUPFAM" id="SSF89392">
    <property type="entry name" value="Prokaryotic lipoproteins and lipoprotein localization factors"/>
    <property type="match status" value="1"/>
</dbReference>
<dbReference type="PANTHER" id="PTHR35869:SF1">
    <property type="entry name" value="OUTER-MEMBRANE LIPOPROTEIN CARRIER PROTEIN"/>
    <property type="match status" value="1"/>
</dbReference>
<evidence type="ECO:0000313" key="2">
    <source>
        <dbReference type="EMBL" id="VFU14160.1"/>
    </source>
</evidence>
<sequence>MALKWKNSLIILIFAVCAASPLYAENLKNIQQFYKDYQDFTVNFTQNTFQSLVNKEVRFTGTVSYKRGVGVRMDVFKPQRQIIILKGQEVVIHIPEEDTTTVQALPPEMANQNILGFFSGLESIGDGYEVQESSDALFLYPRQGSGHITVWTDDSHAIKRILLKDATGNQSDIRLSNYRFDTGIPENLFHLEGEEDAVTQPPAPTEPTLPVR</sequence>
<dbReference type="InterPro" id="IPR029046">
    <property type="entry name" value="LolA/LolB/LppX"/>
</dbReference>
<feature type="compositionally biased region" description="Pro residues" evidence="1">
    <location>
        <begin position="201"/>
        <end position="212"/>
    </location>
</feature>
<dbReference type="InterPro" id="IPR004564">
    <property type="entry name" value="OM_lipoprot_carrier_LolA-like"/>
</dbReference>
<organism evidence="2">
    <name type="scientific">anaerobic digester metagenome</name>
    <dbReference type="NCBI Taxonomy" id="1263854"/>
    <lineage>
        <taxon>unclassified sequences</taxon>
        <taxon>metagenomes</taxon>
        <taxon>ecological metagenomes</taxon>
    </lineage>
</organism>